<dbReference type="GO" id="GO:0003735">
    <property type="term" value="F:structural constituent of ribosome"/>
    <property type="evidence" value="ECO:0007669"/>
    <property type="project" value="InterPro"/>
</dbReference>
<proteinExistence type="inferred from homology"/>
<evidence type="ECO:0000313" key="6">
    <source>
        <dbReference type="EMBL" id="SMX53595.1"/>
    </source>
</evidence>
<dbReference type="SUPFAM" id="SSF46561">
    <property type="entry name" value="Ribosomal protein L29 (L29p)"/>
    <property type="match status" value="1"/>
</dbReference>
<comment type="similarity">
    <text evidence="1 5">Belongs to the universal ribosomal protein uL29 family.</text>
</comment>
<dbReference type="GO" id="GO:0006412">
    <property type="term" value="P:translation"/>
    <property type="evidence" value="ECO:0007669"/>
    <property type="project" value="UniProtKB-UniRule"/>
</dbReference>
<reference evidence="7" key="1">
    <citation type="submission" date="2017-05" db="EMBL/GenBank/DDBJ databases">
        <authorList>
            <person name="Kirkegaard R."/>
            <person name="Mcilroy J S."/>
        </authorList>
    </citation>
    <scope>NUCLEOTIDE SEQUENCE [LARGE SCALE GENOMIC DNA]</scope>
</reference>
<dbReference type="AlphaFoldDB" id="A0A1Y6K1M7"/>
<evidence type="ECO:0000313" key="7">
    <source>
        <dbReference type="Proteomes" id="UP000195514"/>
    </source>
</evidence>
<evidence type="ECO:0000256" key="3">
    <source>
        <dbReference type="ARBA" id="ARBA00023274"/>
    </source>
</evidence>
<keyword evidence="7" id="KW-1185">Reference proteome</keyword>
<dbReference type="Gene3D" id="1.10.287.310">
    <property type="match status" value="1"/>
</dbReference>
<dbReference type="HAMAP" id="MF_00374">
    <property type="entry name" value="Ribosomal_uL29"/>
    <property type="match status" value="1"/>
</dbReference>
<dbReference type="KEGG" id="abat:CFX1CAM_0529"/>
<dbReference type="NCBIfam" id="TIGR00012">
    <property type="entry name" value="L29"/>
    <property type="match status" value="1"/>
</dbReference>
<name>A0A1Y6K1M7_9CHLR</name>
<gene>
    <name evidence="5 6" type="primary">rpmC</name>
    <name evidence="6" type="ORF">CFX1CAM_0529</name>
</gene>
<evidence type="ECO:0000256" key="2">
    <source>
        <dbReference type="ARBA" id="ARBA00022980"/>
    </source>
</evidence>
<dbReference type="CDD" id="cd00427">
    <property type="entry name" value="Ribosomal_L29_HIP"/>
    <property type="match status" value="1"/>
</dbReference>
<dbReference type="Pfam" id="PF00831">
    <property type="entry name" value="Ribosomal_L29"/>
    <property type="match status" value="1"/>
</dbReference>
<evidence type="ECO:0000256" key="4">
    <source>
        <dbReference type="ARBA" id="ARBA00035204"/>
    </source>
</evidence>
<dbReference type="InterPro" id="IPR050063">
    <property type="entry name" value="Ribosomal_protein_uL29"/>
</dbReference>
<dbReference type="InterPro" id="IPR036049">
    <property type="entry name" value="Ribosomal_uL29_sf"/>
</dbReference>
<dbReference type="RefSeq" id="WP_087861521.1">
    <property type="nucleotide sequence ID" value="NZ_LT859958.1"/>
</dbReference>
<dbReference type="Proteomes" id="UP000195514">
    <property type="component" value="Chromosome I"/>
</dbReference>
<protein>
    <recommendedName>
        <fullName evidence="4 5">Large ribosomal subunit protein uL29</fullName>
    </recommendedName>
</protein>
<dbReference type="PANTHER" id="PTHR10916:SF0">
    <property type="entry name" value="LARGE RIBOSOMAL SUBUNIT PROTEIN UL29C"/>
    <property type="match status" value="1"/>
</dbReference>
<organism evidence="6 7">
    <name type="scientific">Candidatus Brevifilum fermentans</name>
    <dbReference type="NCBI Taxonomy" id="1986204"/>
    <lineage>
        <taxon>Bacteria</taxon>
        <taxon>Bacillati</taxon>
        <taxon>Chloroflexota</taxon>
        <taxon>Anaerolineae</taxon>
        <taxon>Anaerolineales</taxon>
        <taxon>Anaerolineaceae</taxon>
        <taxon>Candidatus Brevifilum</taxon>
    </lineage>
</organism>
<evidence type="ECO:0000256" key="1">
    <source>
        <dbReference type="ARBA" id="ARBA00009254"/>
    </source>
</evidence>
<accession>A0A1Y6K1M7</accession>
<dbReference type="OrthoDB" id="9815192at2"/>
<dbReference type="GO" id="GO:0022625">
    <property type="term" value="C:cytosolic large ribosomal subunit"/>
    <property type="evidence" value="ECO:0007669"/>
    <property type="project" value="TreeGrafter"/>
</dbReference>
<evidence type="ECO:0000256" key="5">
    <source>
        <dbReference type="HAMAP-Rule" id="MF_00374"/>
    </source>
</evidence>
<keyword evidence="3 5" id="KW-0687">Ribonucleoprotein</keyword>
<keyword evidence="2 5" id="KW-0689">Ribosomal protein</keyword>
<dbReference type="PANTHER" id="PTHR10916">
    <property type="entry name" value="60S RIBOSOMAL PROTEIN L35/50S RIBOSOMAL PROTEIN L29"/>
    <property type="match status" value="1"/>
</dbReference>
<sequence length="71" mass="8373">MKAAEIRKMKIPQIEEALMDARHELLNLRFQTITGQLTDTSRIRFVRRDIARMETILREKQLAEMAEESEA</sequence>
<dbReference type="EMBL" id="LT859958">
    <property type="protein sequence ID" value="SMX53595.1"/>
    <property type="molecule type" value="Genomic_DNA"/>
</dbReference>
<dbReference type="FunFam" id="1.10.287.310:FF:000001">
    <property type="entry name" value="50S ribosomal protein L29"/>
    <property type="match status" value="1"/>
</dbReference>
<dbReference type="InterPro" id="IPR001854">
    <property type="entry name" value="Ribosomal_uL29"/>
</dbReference>